<evidence type="ECO:0000256" key="3">
    <source>
        <dbReference type="SAM" id="Phobius"/>
    </source>
</evidence>
<dbReference type="KEGG" id="tin:Tint_0690"/>
<dbReference type="HOGENOM" id="CLU_408637_0_0_4"/>
<sequence length="678" mass="73478">MVAVGLAAQFVTPAQALMIGAPQTRAELGRTLQMMIPVHLDAQESLPLSCVQAQAQSGEFGGGVGALAITSKPSADGLTLLLRSQQALREPILIVRLHLACQYQRTQVYTLLVDPPAPELPMVAGSAVGNRSAGQAPSSEVAAPAQTPGSRQSPSEAPVVKKAAPKAERPKTPVSARQELARHEGHEPAKAKVRRAEVIKAPLAPVHAGNRLVLDDFNAADFAAVPQLRLATALPATVPALSAEQRSQLNQLRQLIMDATAAPGEAQPTLQQISALQDRANVLQRQFEQASQQLQQSQAELGQMRSQRYSASLVYALVAALIALALLSFWLWRRGADPGLSRSPFESAPVSHRVAAEPERAASAQAPTVAMTSMSVQASTIAPAVLPFGLAPLVDGRPLQPEIDAPSLESAKAGQWGDSGDSGIDWDSRFMQPMSQDKQVHVDEMMDAGHLAEYFIETGDEDRAMALLEESLDDSASDSFALPYLLLFDLYRKHGRKAEFESLYSRFQRRFNVAVPPWEADADALRQSQGRDLMDYDRAMKLITMTWGEPQIVNVLERMLLDDPHQHRMGFELAAYRDLLMLYAVARDRFPEGMPAAEVEHVELTTLSQGNAGPPQVSLTPSGGGLGTAQPWGRLEPPHIDLDFELPLEPQTSKAEPAEPDSSQFKLLPREGDEQKEA</sequence>
<evidence type="ECO:0000256" key="1">
    <source>
        <dbReference type="SAM" id="Coils"/>
    </source>
</evidence>
<reference evidence="4" key="1">
    <citation type="submission" date="2010-04" db="EMBL/GenBank/DDBJ databases">
        <title>Complete sequence of Thiomonas intermedia K12.</title>
        <authorList>
            <consortium name="US DOE Joint Genome Institute"/>
            <person name="Lucas S."/>
            <person name="Copeland A."/>
            <person name="Lapidus A."/>
            <person name="Cheng J.-F."/>
            <person name="Bruce D."/>
            <person name="Goodwin L."/>
            <person name="Pitluck S."/>
            <person name="Davenport K."/>
            <person name="Detter J.C."/>
            <person name="Han C."/>
            <person name="Tapia R."/>
            <person name="Land M."/>
            <person name="Hauser L."/>
            <person name="Kyrpides N."/>
            <person name="Ovchinnikova G."/>
            <person name="Kerfeld C.A."/>
            <person name="Cannon G.C."/>
            <person name="Heinhorst S."/>
            <person name="Woyke T."/>
        </authorList>
    </citation>
    <scope>NUCLEOTIDE SEQUENCE [LARGE SCALE GENOMIC DNA]</scope>
    <source>
        <strain evidence="4">K12</strain>
    </source>
</reference>
<keyword evidence="3" id="KW-0812">Transmembrane</keyword>
<accession>D5X6G2</accession>
<dbReference type="EMBL" id="CP002021">
    <property type="protein sequence ID" value="ADG30089.1"/>
    <property type="molecule type" value="Genomic_DNA"/>
</dbReference>
<organism evidence="4">
    <name type="scientific">Thiomonas intermedia (strain K12)</name>
    <name type="common">Thiobacillus intermedius</name>
    <dbReference type="NCBI Taxonomy" id="75379"/>
    <lineage>
        <taxon>Bacteria</taxon>
        <taxon>Pseudomonadati</taxon>
        <taxon>Pseudomonadota</taxon>
        <taxon>Betaproteobacteria</taxon>
        <taxon>Burkholderiales</taxon>
        <taxon>Thiomonas</taxon>
    </lineage>
</organism>
<evidence type="ECO:0000313" key="4">
    <source>
        <dbReference type="EMBL" id="ADG30089.1"/>
    </source>
</evidence>
<feature type="compositionally biased region" description="Basic and acidic residues" evidence="2">
    <location>
        <begin position="668"/>
        <end position="678"/>
    </location>
</feature>
<dbReference type="eggNOG" id="COG3170">
    <property type="taxonomic scope" value="Bacteria"/>
</dbReference>
<dbReference type="BioCyc" id="TINT75379:TINT_RS03450-MONOMER"/>
<proteinExistence type="predicted"/>
<keyword evidence="3" id="KW-0472">Membrane</keyword>
<feature type="transmembrane region" description="Helical" evidence="3">
    <location>
        <begin position="313"/>
        <end position="332"/>
    </location>
</feature>
<keyword evidence="3" id="KW-1133">Transmembrane helix</keyword>
<gene>
    <name evidence="4" type="ordered locus">Tint_0690</name>
</gene>
<evidence type="ECO:0000256" key="2">
    <source>
        <dbReference type="SAM" id="MobiDB-lite"/>
    </source>
</evidence>
<feature type="coiled-coil region" evidence="1">
    <location>
        <begin position="273"/>
        <end position="307"/>
    </location>
</feature>
<name>D5X6G2_THIK1</name>
<keyword evidence="1" id="KW-0175">Coiled coil</keyword>
<feature type="region of interest" description="Disordered" evidence="2">
    <location>
        <begin position="607"/>
        <end position="678"/>
    </location>
</feature>
<dbReference type="AlphaFoldDB" id="D5X6G2"/>
<feature type="compositionally biased region" description="Polar residues" evidence="2">
    <location>
        <begin position="607"/>
        <end position="621"/>
    </location>
</feature>
<feature type="compositionally biased region" description="Basic and acidic residues" evidence="2">
    <location>
        <begin position="179"/>
        <end position="193"/>
    </location>
</feature>
<protein>
    <submittedName>
        <fullName evidence="4">Uncharacterized protein</fullName>
    </submittedName>
</protein>
<feature type="region of interest" description="Disordered" evidence="2">
    <location>
        <begin position="124"/>
        <end position="193"/>
    </location>
</feature>
<dbReference type="STRING" id="75379.Tint_0690"/>